<dbReference type="OrthoDB" id="5566985at2"/>
<dbReference type="Pfam" id="PF17251">
    <property type="entry name" value="Pom"/>
    <property type="match status" value="1"/>
</dbReference>
<dbReference type="GO" id="GO:0004190">
    <property type="term" value="F:aspartic-type endopeptidase activity"/>
    <property type="evidence" value="ECO:0007669"/>
    <property type="project" value="InterPro"/>
</dbReference>
<gene>
    <name evidence="3" type="ORF">DQQ10_11560</name>
</gene>
<evidence type="ECO:0000313" key="3">
    <source>
        <dbReference type="EMBL" id="RAW00872.1"/>
    </source>
</evidence>
<dbReference type="SUPFAM" id="SSF69917">
    <property type="entry name" value="OMPT-like"/>
    <property type="match status" value="1"/>
</dbReference>
<accession>A0A364Y2G5</accession>
<dbReference type="InterPro" id="IPR020080">
    <property type="entry name" value="OM_adhesin/peptidase_omptin"/>
</dbReference>
<feature type="domain" description="Protochlamydia outer membrane protein" evidence="2">
    <location>
        <begin position="36"/>
        <end position="299"/>
    </location>
</feature>
<keyword evidence="1" id="KW-0732">Signal</keyword>
<dbReference type="EMBL" id="QMFY01000005">
    <property type="protein sequence ID" value="RAW00872.1"/>
    <property type="molecule type" value="Genomic_DNA"/>
</dbReference>
<dbReference type="Proteomes" id="UP000251889">
    <property type="component" value="Unassembled WGS sequence"/>
</dbReference>
<dbReference type="Gene3D" id="2.40.128.90">
    <property type="entry name" value="OMPT-like"/>
    <property type="match status" value="1"/>
</dbReference>
<reference evidence="3 4" key="1">
    <citation type="submission" date="2018-06" db="EMBL/GenBank/DDBJ databases">
        <title>Chryseolinea flavus sp. nov., a member of the phylum Bacteroidetes isolated from soil.</title>
        <authorList>
            <person name="Li Y."/>
            <person name="Wang J."/>
        </authorList>
    </citation>
    <scope>NUCLEOTIDE SEQUENCE [LARGE SCALE GENOMIC DNA]</scope>
    <source>
        <strain evidence="3 4">SDU1-6</strain>
    </source>
</reference>
<feature type="chain" id="PRO_5016801517" description="Protochlamydia outer membrane protein domain-containing protein" evidence="1">
    <location>
        <begin position="26"/>
        <end position="302"/>
    </location>
</feature>
<comment type="caution">
    <text evidence="3">The sequence shown here is derived from an EMBL/GenBank/DDBJ whole genome shotgun (WGS) entry which is preliminary data.</text>
</comment>
<dbReference type="InterPro" id="IPR035163">
    <property type="entry name" value="Pom"/>
</dbReference>
<organism evidence="3 4">
    <name type="scientific">Pseudochryseolinea flava</name>
    <dbReference type="NCBI Taxonomy" id="2059302"/>
    <lineage>
        <taxon>Bacteria</taxon>
        <taxon>Pseudomonadati</taxon>
        <taxon>Bacteroidota</taxon>
        <taxon>Cytophagia</taxon>
        <taxon>Cytophagales</taxon>
        <taxon>Fulvivirgaceae</taxon>
        <taxon>Pseudochryseolinea</taxon>
    </lineage>
</organism>
<dbReference type="AlphaFoldDB" id="A0A364Y2G5"/>
<feature type="signal peptide" evidence="1">
    <location>
        <begin position="1"/>
        <end position="25"/>
    </location>
</feature>
<evidence type="ECO:0000313" key="4">
    <source>
        <dbReference type="Proteomes" id="UP000251889"/>
    </source>
</evidence>
<sequence length="302" mass="34256">MKTPIHLLVTVSILLLMKLECYAQASTTTDRLSVKIATGFGDERLHWTIAGNSQGKNPNILSELHWKNVRGPLLDIGVSAKIKQRFLLKLSTKYQKTVSGTVTDTDYQGDDRTNQSFFFKANADNGFIFAFDAQIGYHFNISDRISLAPLVGFTRDQADLKLLDDESFGDQKLNSSYETIWKGMIVSLVTRFAISDRFEIAPIFSYRQLRYNAVADWNLIDEFQHPTSFKHYAKGFGIRSVLEVSYDISRNVCLLLQPQYEFSETGHGTDTVFFKNGQIENTRLNGVDRKSFSILIGTTINF</sequence>
<evidence type="ECO:0000256" key="1">
    <source>
        <dbReference type="SAM" id="SignalP"/>
    </source>
</evidence>
<protein>
    <recommendedName>
        <fullName evidence="2">Protochlamydia outer membrane protein domain-containing protein</fullName>
    </recommendedName>
</protein>
<name>A0A364Y2G5_9BACT</name>
<dbReference type="InterPro" id="IPR053724">
    <property type="entry name" value="OMP_A26_sf"/>
</dbReference>
<proteinExistence type="predicted"/>
<evidence type="ECO:0000259" key="2">
    <source>
        <dbReference type="Pfam" id="PF17251"/>
    </source>
</evidence>
<dbReference type="RefSeq" id="WP_112747028.1">
    <property type="nucleotide sequence ID" value="NZ_QMFY01000005.1"/>
</dbReference>
<keyword evidence="4" id="KW-1185">Reference proteome</keyword>